<proteinExistence type="inferred from homology"/>
<dbReference type="PANTHER" id="PTHR31087:SF161">
    <property type="entry name" value="TUBBY C 2 FAMILY PROTEIN"/>
    <property type="match status" value="1"/>
</dbReference>
<evidence type="ECO:0000313" key="2">
    <source>
        <dbReference type="EMBL" id="KAJ5358200.1"/>
    </source>
</evidence>
<dbReference type="InterPro" id="IPR025659">
    <property type="entry name" value="Tubby-like_C"/>
</dbReference>
<evidence type="ECO:0000256" key="1">
    <source>
        <dbReference type="ARBA" id="ARBA00005437"/>
    </source>
</evidence>
<dbReference type="InterPro" id="IPR038595">
    <property type="entry name" value="LOR_sf"/>
</dbReference>
<organism evidence="2 3">
    <name type="scientific">Penicillium brevicompactum</name>
    <dbReference type="NCBI Taxonomy" id="5074"/>
    <lineage>
        <taxon>Eukaryota</taxon>
        <taxon>Fungi</taxon>
        <taxon>Dikarya</taxon>
        <taxon>Ascomycota</taxon>
        <taxon>Pezizomycotina</taxon>
        <taxon>Eurotiomycetes</taxon>
        <taxon>Eurotiomycetidae</taxon>
        <taxon>Eurotiales</taxon>
        <taxon>Aspergillaceae</taxon>
        <taxon>Penicillium</taxon>
    </lineage>
</organism>
<name>A0A9W9RES0_PENBR</name>
<reference evidence="2" key="1">
    <citation type="submission" date="2022-12" db="EMBL/GenBank/DDBJ databases">
        <authorList>
            <person name="Petersen C."/>
        </authorList>
    </citation>
    <scope>NUCLEOTIDE SEQUENCE</scope>
    <source>
        <strain evidence="2">IBT 35675</strain>
    </source>
</reference>
<dbReference type="Gene3D" id="2.40.160.200">
    <property type="entry name" value="LURP1-related"/>
    <property type="match status" value="1"/>
</dbReference>
<evidence type="ECO:0000313" key="3">
    <source>
        <dbReference type="Proteomes" id="UP001148299"/>
    </source>
</evidence>
<dbReference type="Pfam" id="PF04525">
    <property type="entry name" value="LOR"/>
    <property type="match status" value="1"/>
</dbReference>
<sequence>MSQTVSQTYLSPVSQPVALFDDFIARDPQQIILKEKIFSLSGDSFDIKVADGTPLLNVNGNRFSFTGRKKVEDLNGKHLFDIRKEHMHLHTTYLMEDPAGNKICEVRSSHKFIGSKATAVFYDHYNKETTLIMEGNWSDHTATIVNEGTGQSVARISRKRFNPRHIIFGQDTYRVTVAPGVDMALIAGLCICFDEKNND</sequence>
<dbReference type="AlphaFoldDB" id="A0A9W9RES0"/>
<dbReference type="PANTHER" id="PTHR31087">
    <property type="match status" value="1"/>
</dbReference>
<evidence type="ECO:0008006" key="4">
    <source>
        <dbReference type="Google" id="ProtNLM"/>
    </source>
</evidence>
<keyword evidence="3" id="KW-1185">Reference proteome</keyword>
<accession>A0A9W9RES0</accession>
<dbReference type="Proteomes" id="UP001148299">
    <property type="component" value="Unassembled WGS sequence"/>
</dbReference>
<comment type="caution">
    <text evidence="2">The sequence shown here is derived from an EMBL/GenBank/DDBJ whole genome shotgun (WGS) entry which is preliminary data.</text>
</comment>
<dbReference type="EMBL" id="JAPZBR010000003">
    <property type="protein sequence ID" value="KAJ5358200.1"/>
    <property type="molecule type" value="Genomic_DNA"/>
</dbReference>
<comment type="similarity">
    <text evidence="1">Belongs to the LOR family.</text>
</comment>
<dbReference type="SUPFAM" id="SSF54518">
    <property type="entry name" value="Tubby C-terminal domain-like"/>
    <property type="match status" value="1"/>
</dbReference>
<reference evidence="2" key="2">
    <citation type="journal article" date="2023" name="IMA Fungus">
        <title>Comparative genomic study of the Penicillium genus elucidates a diverse pangenome and 15 lateral gene transfer events.</title>
        <authorList>
            <person name="Petersen C."/>
            <person name="Sorensen T."/>
            <person name="Nielsen M.R."/>
            <person name="Sondergaard T.E."/>
            <person name="Sorensen J.L."/>
            <person name="Fitzpatrick D.A."/>
            <person name="Frisvad J.C."/>
            <person name="Nielsen K.L."/>
        </authorList>
    </citation>
    <scope>NUCLEOTIDE SEQUENCE</scope>
    <source>
        <strain evidence="2">IBT 35675</strain>
    </source>
</reference>
<gene>
    <name evidence="2" type="ORF">N7541_005358</name>
</gene>
<dbReference type="InterPro" id="IPR007612">
    <property type="entry name" value="LOR"/>
</dbReference>
<protein>
    <recommendedName>
        <fullName evidence="4">Tubby C-terminal-like domain-containing protein</fullName>
    </recommendedName>
</protein>